<keyword evidence="2" id="KW-0472">Membrane</keyword>
<protein>
    <recommendedName>
        <fullName evidence="5">Heavy metal transporter</fullName>
    </recommendedName>
</protein>
<keyword evidence="2" id="KW-0812">Transmembrane</keyword>
<reference evidence="3 4" key="1">
    <citation type="journal article" date="2018" name="J. Microbiol.">
        <title>Leifsonia flava sp. nov., a novel actinobacterium isolated from the rhizosphere of Aquilegia viridiflora.</title>
        <authorList>
            <person name="Cai Y."/>
            <person name="Tao W.Z."/>
            <person name="Ma Y.J."/>
            <person name="Cheng J."/>
            <person name="Zhang M.Y."/>
            <person name="Zhang Y.X."/>
        </authorList>
    </citation>
    <scope>NUCLEOTIDE SEQUENCE [LARGE SCALE GENOMIC DNA]</scope>
    <source>
        <strain evidence="3 4">SYP-B2174</strain>
    </source>
</reference>
<keyword evidence="2" id="KW-1133">Transmembrane helix</keyword>
<sequence length="143" mass="14898">MTGSERSTGPVPLPAPLPRVRVTAPQTAASRGSLGALGPATGTGSTPAVRPQPSEADRLFVRSLIRSQLRLAVVCALGFVVSLAAIIVVSALPLLADATWAGVPLPWLVLAFGAYPVVLVIAVLYRRASRRNESGYRSLAEDS</sequence>
<evidence type="ECO:0000313" key="3">
    <source>
        <dbReference type="EMBL" id="TFV98485.1"/>
    </source>
</evidence>
<evidence type="ECO:0008006" key="5">
    <source>
        <dbReference type="Google" id="ProtNLM"/>
    </source>
</evidence>
<dbReference type="AlphaFoldDB" id="A0A4Y9R4Y3"/>
<evidence type="ECO:0000313" key="4">
    <source>
        <dbReference type="Proteomes" id="UP000298127"/>
    </source>
</evidence>
<comment type="caution">
    <text evidence="3">The sequence shown here is derived from an EMBL/GenBank/DDBJ whole genome shotgun (WGS) entry which is preliminary data.</text>
</comment>
<name>A0A4Y9R4Y3_9MICO</name>
<organism evidence="3 4">
    <name type="scientific">Orlajensenia leifsoniae</name>
    <dbReference type="NCBI Taxonomy" id="2561933"/>
    <lineage>
        <taxon>Bacteria</taxon>
        <taxon>Bacillati</taxon>
        <taxon>Actinomycetota</taxon>
        <taxon>Actinomycetes</taxon>
        <taxon>Micrococcales</taxon>
        <taxon>Microbacteriaceae</taxon>
        <taxon>Orlajensenia</taxon>
    </lineage>
</organism>
<evidence type="ECO:0000256" key="2">
    <source>
        <dbReference type="SAM" id="Phobius"/>
    </source>
</evidence>
<gene>
    <name evidence="3" type="ORF">E4M00_10895</name>
</gene>
<feature type="transmembrane region" description="Helical" evidence="2">
    <location>
        <begin position="71"/>
        <end position="95"/>
    </location>
</feature>
<evidence type="ECO:0000256" key="1">
    <source>
        <dbReference type="SAM" id="MobiDB-lite"/>
    </source>
</evidence>
<keyword evidence="4" id="KW-1185">Reference proteome</keyword>
<accession>A0A4Y9R4Y3</accession>
<feature type="transmembrane region" description="Helical" evidence="2">
    <location>
        <begin position="107"/>
        <end position="125"/>
    </location>
</feature>
<feature type="region of interest" description="Disordered" evidence="1">
    <location>
        <begin position="27"/>
        <end position="52"/>
    </location>
</feature>
<dbReference type="RefSeq" id="WP_135120504.1">
    <property type="nucleotide sequence ID" value="NZ_SPQZ01000003.1"/>
</dbReference>
<dbReference type="EMBL" id="SPQZ01000003">
    <property type="protein sequence ID" value="TFV98485.1"/>
    <property type="molecule type" value="Genomic_DNA"/>
</dbReference>
<proteinExistence type="predicted"/>
<dbReference type="Proteomes" id="UP000298127">
    <property type="component" value="Unassembled WGS sequence"/>
</dbReference>